<proteinExistence type="predicted"/>
<keyword evidence="1" id="KW-0732">Signal</keyword>
<keyword evidence="3" id="KW-1185">Reference proteome</keyword>
<evidence type="ECO:0000313" key="3">
    <source>
        <dbReference type="Proteomes" id="UP001648503"/>
    </source>
</evidence>
<protein>
    <recommendedName>
        <fullName evidence="4">RxLR effector protein</fullName>
    </recommendedName>
</protein>
<accession>A0ABQ8F9M4</accession>
<feature type="chain" id="PRO_5046457583" description="RxLR effector protein" evidence="1">
    <location>
        <begin position="19"/>
        <end position="180"/>
    </location>
</feature>
<name>A0ABQ8F9M4_9FUNG</name>
<comment type="caution">
    <text evidence="2">The sequence shown here is derived from an EMBL/GenBank/DDBJ whole genome shotgun (WGS) entry which is preliminary data.</text>
</comment>
<dbReference type="Proteomes" id="UP001648503">
    <property type="component" value="Unassembled WGS sequence"/>
</dbReference>
<dbReference type="EMBL" id="JAFCIX010000332">
    <property type="protein sequence ID" value="KAH6594537.1"/>
    <property type="molecule type" value="Genomic_DNA"/>
</dbReference>
<organism evidence="2 3">
    <name type="scientific">Batrachochytrium salamandrivorans</name>
    <dbReference type="NCBI Taxonomy" id="1357716"/>
    <lineage>
        <taxon>Eukaryota</taxon>
        <taxon>Fungi</taxon>
        <taxon>Fungi incertae sedis</taxon>
        <taxon>Chytridiomycota</taxon>
        <taxon>Chytridiomycota incertae sedis</taxon>
        <taxon>Chytridiomycetes</taxon>
        <taxon>Rhizophydiales</taxon>
        <taxon>Rhizophydiales incertae sedis</taxon>
        <taxon>Batrachochytrium</taxon>
    </lineage>
</organism>
<sequence>MKFSVLVAAAMVITSVNAGGDEGFGGLLKKDDGGGPKSEAPFGLKVHPLSLVLPKNKLGQLPRFKPRKKDPVCDSIVEELSLSWSKFSHLDYGFWKQMHDLNPEAMQKWLKENPEAIPRLQEIKEESIGLEEGHREIWARLMYNRCSTKFLTRVSPAGMKKDGYFLQWKDENGVDALGEQ</sequence>
<gene>
    <name evidence="2" type="ORF">BASA50_006487</name>
</gene>
<evidence type="ECO:0000256" key="1">
    <source>
        <dbReference type="SAM" id="SignalP"/>
    </source>
</evidence>
<evidence type="ECO:0008006" key="4">
    <source>
        <dbReference type="Google" id="ProtNLM"/>
    </source>
</evidence>
<reference evidence="2 3" key="1">
    <citation type="submission" date="2021-02" db="EMBL/GenBank/DDBJ databases">
        <title>Variation within the Batrachochytrium salamandrivorans European outbreak.</title>
        <authorList>
            <person name="Kelly M."/>
            <person name="Pasmans F."/>
            <person name="Shea T.P."/>
            <person name="Munoz J.F."/>
            <person name="Carranza S."/>
            <person name="Cuomo C.A."/>
            <person name="Martel A."/>
        </authorList>
    </citation>
    <scope>NUCLEOTIDE SEQUENCE [LARGE SCALE GENOMIC DNA]</scope>
    <source>
        <strain evidence="2 3">AMFP18/2</strain>
    </source>
</reference>
<evidence type="ECO:0000313" key="2">
    <source>
        <dbReference type="EMBL" id="KAH6594537.1"/>
    </source>
</evidence>
<feature type="signal peptide" evidence="1">
    <location>
        <begin position="1"/>
        <end position="18"/>
    </location>
</feature>